<evidence type="ECO:0000313" key="6">
    <source>
        <dbReference type="EMBL" id="PGH35837.1"/>
    </source>
</evidence>
<dbReference type="InterPro" id="IPR036259">
    <property type="entry name" value="MFS_trans_sf"/>
</dbReference>
<dbReference type="Proteomes" id="UP000226031">
    <property type="component" value="Unassembled WGS sequence"/>
</dbReference>
<dbReference type="Pfam" id="PF00083">
    <property type="entry name" value="Sugar_tr"/>
    <property type="match status" value="1"/>
</dbReference>
<evidence type="ECO:0008006" key="8">
    <source>
        <dbReference type="Google" id="ProtNLM"/>
    </source>
</evidence>
<feature type="transmembrane region" description="Helical" evidence="5">
    <location>
        <begin position="101"/>
        <end position="119"/>
    </location>
</feature>
<dbReference type="SUPFAM" id="SSF103473">
    <property type="entry name" value="MFS general substrate transporter"/>
    <property type="match status" value="1"/>
</dbReference>
<dbReference type="GO" id="GO:0016020">
    <property type="term" value="C:membrane"/>
    <property type="evidence" value="ECO:0007669"/>
    <property type="project" value="UniProtKB-SubCell"/>
</dbReference>
<evidence type="ECO:0000256" key="2">
    <source>
        <dbReference type="ARBA" id="ARBA00022692"/>
    </source>
</evidence>
<keyword evidence="2 5" id="KW-0812">Transmembrane</keyword>
<proteinExistence type="predicted"/>
<dbReference type="EMBL" id="PDND01000015">
    <property type="protein sequence ID" value="PGH35837.1"/>
    <property type="molecule type" value="Genomic_DNA"/>
</dbReference>
<evidence type="ECO:0000256" key="1">
    <source>
        <dbReference type="ARBA" id="ARBA00004141"/>
    </source>
</evidence>
<dbReference type="PANTHER" id="PTHR48022">
    <property type="entry name" value="PLASTIDIC GLUCOSE TRANSPORTER 4"/>
    <property type="match status" value="1"/>
</dbReference>
<comment type="caution">
    <text evidence="6">The sequence shown here is derived from an EMBL/GenBank/DDBJ whole genome shotgun (WGS) entry which is preliminary data.</text>
</comment>
<dbReference type="PANTHER" id="PTHR48022:SF15">
    <property type="entry name" value="ALPHA-GLUCOSIDE TRANSPORTER, PUTATIVE (AFU_ORTHOLOGUE AFUA_5G00500)-RELATED"/>
    <property type="match status" value="1"/>
</dbReference>
<evidence type="ECO:0000313" key="7">
    <source>
        <dbReference type="Proteomes" id="UP000226031"/>
    </source>
</evidence>
<dbReference type="STRING" id="73230.A0A2B7ZSU5"/>
<evidence type="ECO:0000256" key="3">
    <source>
        <dbReference type="ARBA" id="ARBA00022989"/>
    </source>
</evidence>
<comment type="subcellular location">
    <subcellularLocation>
        <location evidence="1">Membrane</location>
        <topology evidence="1">Multi-pass membrane protein</topology>
    </subcellularLocation>
</comment>
<accession>A0A2B7ZSU5</accession>
<keyword evidence="7" id="KW-1185">Reference proteome</keyword>
<name>A0A2B7ZSU5_9EURO</name>
<organism evidence="6 7">
    <name type="scientific">[Emmonsia] crescens</name>
    <dbReference type="NCBI Taxonomy" id="73230"/>
    <lineage>
        <taxon>Eukaryota</taxon>
        <taxon>Fungi</taxon>
        <taxon>Dikarya</taxon>
        <taxon>Ascomycota</taxon>
        <taxon>Pezizomycotina</taxon>
        <taxon>Eurotiomycetes</taxon>
        <taxon>Eurotiomycetidae</taxon>
        <taxon>Onygenales</taxon>
        <taxon>Ajellomycetaceae</taxon>
        <taxon>Emergomyces</taxon>
    </lineage>
</organism>
<keyword evidence="4 5" id="KW-0472">Membrane</keyword>
<gene>
    <name evidence="6" type="ORF">GX50_01295</name>
</gene>
<keyword evidence="3 5" id="KW-1133">Transmembrane helix</keyword>
<protein>
    <recommendedName>
        <fullName evidence="8">Major facilitator superfamily (MFS) profile domain-containing protein</fullName>
    </recommendedName>
</protein>
<dbReference type="AlphaFoldDB" id="A0A2B7ZSU5"/>
<dbReference type="InterPro" id="IPR005828">
    <property type="entry name" value="MFS_sugar_transport-like"/>
</dbReference>
<dbReference type="Gene3D" id="1.20.1250.20">
    <property type="entry name" value="MFS general substrate transporter like domains"/>
    <property type="match status" value="1"/>
</dbReference>
<dbReference type="InterPro" id="IPR050360">
    <property type="entry name" value="MFS_Sugar_Transporters"/>
</dbReference>
<dbReference type="GO" id="GO:0005351">
    <property type="term" value="F:carbohydrate:proton symporter activity"/>
    <property type="evidence" value="ECO:0007669"/>
    <property type="project" value="TreeGrafter"/>
</dbReference>
<feature type="transmembrane region" description="Helical" evidence="5">
    <location>
        <begin position="195"/>
        <end position="213"/>
    </location>
</feature>
<feature type="transmembrane region" description="Helical" evidence="5">
    <location>
        <begin position="159"/>
        <end position="183"/>
    </location>
</feature>
<evidence type="ECO:0000256" key="5">
    <source>
        <dbReference type="SAM" id="Phobius"/>
    </source>
</evidence>
<reference evidence="6 7" key="1">
    <citation type="submission" date="2017-10" db="EMBL/GenBank/DDBJ databases">
        <title>Comparative genomics in systemic dimorphic fungi from Ajellomycetaceae.</title>
        <authorList>
            <person name="Munoz J.F."/>
            <person name="Mcewen J.G."/>
            <person name="Clay O.K."/>
            <person name="Cuomo C.A."/>
        </authorList>
    </citation>
    <scope>NUCLEOTIDE SEQUENCE [LARGE SCALE GENOMIC DNA]</scope>
    <source>
        <strain evidence="6 7">UAMH4076</strain>
    </source>
</reference>
<feature type="transmembrane region" description="Helical" evidence="5">
    <location>
        <begin position="125"/>
        <end position="147"/>
    </location>
</feature>
<sequence>MYGVDDDVFYEIEMRRIQEDVDLTSRIVSGASGPYGLPNICAEPECFKGTNLKRTMAAIFAASGQQLIGARFVTGYATYFLELYLVEVAGRGTQIVPSLSILYFLLRIIGIMGCIPNQVVVGWVIVLLIFIWATVYQLSIGATGFILASEVATVRLRSIMQSLVTIFNALWGLIMQFTIRYMINRDASNLGGKTGFVFLRTGLITAVVEFFLFPETKGLAFEKLDELYEAGISPRQFSKIQS</sequence>
<dbReference type="VEuPathDB" id="FungiDB:EMCG_00790"/>
<evidence type="ECO:0000256" key="4">
    <source>
        <dbReference type="ARBA" id="ARBA00023136"/>
    </source>
</evidence>